<dbReference type="GO" id="GO:0016757">
    <property type="term" value="F:glycosyltransferase activity"/>
    <property type="evidence" value="ECO:0007669"/>
    <property type="project" value="UniProtKB-KW"/>
</dbReference>
<proteinExistence type="predicted"/>
<dbReference type="InterPro" id="IPR003378">
    <property type="entry name" value="Fringe-like_glycosylTrfase"/>
</dbReference>
<comment type="subcellular location">
    <subcellularLocation>
        <location evidence="1">Membrane</location>
        <topology evidence="1">Single-pass type II membrane protein</topology>
    </subcellularLocation>
</comment>
<keyword evidence="2" id="KW-0328">Glycosyltransferase</keyword>
<keyword evidence="4" id="KW-0812">Transmembrane</keyword>
<dbReference type="AlphaFoldDB" id="A0AAN8RUM6"/>
<evidence type="ECO:0000259" key="8">
    <source>
        <dbReference type="Pfam" id="PF02434"/>
    </source>
</evidence>
<evidence type="ECO:0000256" key="7">
    <source>
        <dbReference type="ARBA" id="ARBA00023136"/>
    </source>
</evidence>
<evidence type="ECO:0000256" key="5">
    <source>
        <dbReference type="ARBA" id="ARBA00022968"/>
    </source>
</evidence>
<evidence type="ECO:0000313" key="9">
    <source>
        <dbReference type="EMBL" id="KAK6625091.1"/>
    </source>
</evidence>
<keyword evidence="6" id="KW-1133">Transmembrane helix</keyword>
<dbReference type="EMBL" id="JAWJWE010000037">
    <property type="protein sequence ID" value="KAK6625091.1"/>
    <property type="molecule type" value="Genomic_DNA"/>
</dbReference>
<evidence type="ECO:0000256" key="1">
    <source>
        <dbReference type="ARBA" id="ARBA00004606"/>
    </source>
</evidence>
<evidence type="ECO:0000256" key="3">
    <source>
        <dbReference type="ARBA" id="ARBA00022679"/>
    </source>
</evidence>
<dbReference type="Pfam" id="PF02434">
    <property type="entry name" value="Fringe"/>
    <property type="match status" value="2"/>
</dbReference>
<evidence type="ECO:0000256" key="4">
    <source>
        <dbReference type="ARBA" id="ARBA00022692"/>
    </source>
</evidence>
<keyword evidence="7" id="KW-0472">Membrane</keyword>
<keyword evidence="3" id="KW-0808">Transferase</keyword>
<dbReference type="Gene3D" id="3.90.550.50">
    <property type="match status" value="2"/>
</dbReference>
<gene>
    <name evidence="9" type="ORF">RUM43_005382</name>
</gene>
<evidence type="ECO:0000256" key="2">
    <source>
        <dbReference type="ARBA" id="ARBA00022676"/>
    </source>
</evidence>
<evidence type="ECO:0000313" key="10">
    <source>
        <dbReference type="Proteomes" id="UP001372834"/>
    </source>
</evidence>
<name>A0AAN8RUM6_POLSC</name>
<protein>
    <recommendedName>
        <fullName evidence="8">Fringe-like glycosyltransferase domain-containing protein</fullName>
    </recommendedName>
</protein>
<sequence length="258" mass="29007">MPASVPLLRVLISKQNRVSGSLGIYQTGEAVFVSMNAASHAGRRPILRKISFWFATGGAGFCLSRSLALKMMPVASFLSRSSTLDFSFFCGSTLFRNPSLLFVDRPFSKKNPTIALPQCTQKIGFGTALGLESCTKCPPIFDRLPSNLDGFISKNVRGGKFISVGEKIRLPDDVTMGYIIEHLLRKNLTVVEQFHSHLEPMKFLRRDTLRDQISLSYSRYGKDDLNVVKIEGFSYKLDPTRFLSLHCYLFPNFKFCPR</sequence>
<feature type="domain" description="Fringe-like glycosyltransferase" evidence="8">
    <location>
        <begin position="156"/>
        <end position="241"/>
    </location>
</feature>
<dbReference type="Proteomes" id="UP001372834">
    <property type="component" value="Unassembled WGS sequence"/>
</dbReference>
<evidence type="ECO:0000256" key="6">
    <source>
        <dbReference type="ARBA" id="ARBA00022989"/>
    </source>
</evidence>
<dbReference type="GO" id="GO:0016020">
    <property type="term" value="C:membrane"/>
    <property type="evidence" value="ECO:0007669"/>
    <property type="project" value="UniProtKB-SubCell"/>
</dbReference>
<reference evidence="9 10" key="1">
    <citation type="submission" date="2023-10" db="EMBL/GenBank/DDBJ databases">
        <title>Genomes of two closely related lineages of the louse Polyplax serrata with different host specificities.</title>
        <authorList>
            <person name="Martinu J."/>
            <person name="Tarabai H."/>
            <person name="Stefka J."/>
            <person name="Hypsa V."/>
        </authorList>
    </citation>
    <scope>NUCLEOTIDE SEQUENCE [LARGE SCALE GENOMIC DNA]</scope>
    <source>
        <strain evidence="9">HR10_N</strain>
    </source>
</reference>
<comment type="caution">
    <text evidence="9">The sequence shown here is derived from an EMBL/GenBank/DDBJ whole genome shotgun (WGS) entry which is preliminary data.</text>
</comment>
<organism evidence="9 10">
    <name type="scientific">Polyplax serrata</name>
    <name type="common">Common mouse louse</name>
    <dbReference type="NCBI Taxonomy" id="468196"/>
    <lineage>
        <taxon>Eukaryota</taxon>
        <taxon>Metazoa</taxon>
        <taxon>Ecdysozoa</taxon>
        <taxon>Arthropoda</taxon>
        <taxon>Hexapoda</taxon>
        <taxon>Insecta</taxon>
        <taxon>Pterygota</taxon>
        <taxon>Neoptera</taxon>
        <taxon>Paraneoptera</taxon>
        <taxon>Psocodea</taxon>
        <taxon>Troctomorpha</taxon>
        <taxon>Phthiraptera</taxon>
        <taxon>Anoplura</taxon>
        <taxon>Polyplacidae</taxon>
        <taxon>Polyplax</taxon>
    </lineage>
</organism>
<keyword evidence="5" id="KW-0735">Signal-anchor</keyword>
<accession>A0AAN8RUM6</accession>
<feature type="domain" description="Fringe-like glycosyltransferase" evidence="8">
    <location>
        <begin position="41"/>
        <end position="77"/>
    </location>
</feature>